<evidence type="ECO:0000256" key="2">
    <source>
        <dbReference type="ARBA" id="ARBA00022670"/>
    </source>
</evidence>
<comment type="subcellular location">
    <subcellularLocation>
        <location evidence="1">Membrane</location>
        <topology evidence="1">Multi-pass membrane protein</topology>
    </subcellularLocation>
</comment>
<sequence length="284" mass="30036">MASKRVSATKTSDAATPSNSATEAAKPPRGVILQTKRIPDERLMTRLEASGVEFGSIAAPPSSYISKGALTAMALWIPLIPLYFMFRNATNKQGGGGTGKKARPVTFADVAGVDAAKTELIELVQMLRSAEKYKGVKNRLPTGCLLVGPPGTGKTLLAKAVAGEAGVPFFSVAASEFVELFVGRGAARVRELFAEARKASPSVIFIDELDAIGARRGAGLNEERDQTLNQMLVEMDGFNKPGGVLVLAATNRAEALDPALLRPGRLTRRVFVGPPDYAGRAQIL</sequence>
<dbReference type="RefSeq" id="XP_003063012.1">
    <property type="nucleotide sequence ID" value="XM_003062966.1"/>
</dbReference>
<dbReference type="OMA" id="QISHQIC"/>
<keyword evidence="5" id="KW-0378">Hydrolase</keyword>
<dbReference type="SMART" id="SM00382">
    <property type="entry name" value="AAA"/>
    <property type="match status" value="1"/>
</dbReference>
<feature type="compositionally biased region" description="Polar residues" evidence="11">
    <location>
        <begin position="1"/>
        <end position="22"/>
    </location>
</feature>
<dbReference type="AlphaFoldDB" id="C1N4J8"/>
<feature type="domain" description="AAA+ ATPase" evidence="12">
    <location>
        <begin position="140"/>
        <end position="276"/>
    </location>
</feature>
<dbReference type="InterPro" id="IPR003959">
    <property type="entry name" value="ATPase_AAA_core"/>
</dbReference>
<dbReference type="Gene3D" id="1.10.8.60">
    <property type="match status" value="1"/>
</dbReference>
<proteinExistence type="inferred from homology"/>
<dbReference type="GeneID" id="9688242"/>
<dbReference type="EMBL" id="GG663747">
    <property type="protein sequence ID" value="EEH52951.1"/>
    <property type="molecule type" value="Genomic_DNA"/>
</dbReference>
<feature type="non-terminal residue" evidence="13">
    <location>
        <position position="284"/>
    </location>
</feature>
<dbReference type="GO" id="GO:0016887">
    <property type="term" value="F:ATP hydrolysis activity"/>
    <property type="evidence" value="ECO:0007669"/>
    <property type="project" value="InterPro"/>
</dbReference>
<dbReference type="FunFam" id="3.40.50.300:FF:000277">
    <property type="entry name" value="ATP-dependent zinc metalloprotease FtsH"/>
    <property type="match status" value="1"/>
</dbReference>
<dbReference type="KEGG" id="mpp:MICPUCDRAFT_29396"/>
<dbReference type="Pfam" id="PF00004">
    <property type="entry name" value="AAA"/>
    <property type="match status" value="1"/>
</dbReference>
<dbReference type="InterPro" id="IPR027417">
    <property type="entry name" value="P-loop_NTPase"/>
</dbReference>
<dbReference type="STRING" id="564608.C1N4J8"/>
<dbReference type="Gene3D" id="3.40.50.300">
    <property type="entry name" value="P-loop containing nucleotide triphosphate hydrolases"/>
    <property type="match status" value="1"/>
</dbReference>
<keyword evidence="7" id="KW-0809">Transit peptide</keyword>
<dbReference type="PANTHER" id="PTHR23076">
    <property type="entry name" value="METALLOPROTEASE M41 FTSH"/>
    <property type="match status" value="1"/>
</dbReference>
<dbReference type="GO" id="GO:0005524">
    <property type="term" value="F:ATP binding"/>
    <property type="evidence" value="ECO:0007669"/>
    <property type="project" value="UniProtKB-KW"/>
</dbReference>
<evidence type="ECO:0000313" key="14">
    <source>
        <dbReference type="Proteomes" id="UP000001876"/>
    </source>
</evidence>
<comment type="similarity">
    <text evidence="10">Belongs to the AAA ATPase family.</text>
</comment>
<keyword evidence="3" id="KW-0812">Transmembrane</keyword>
<evidence type="ECO:0000256" key="4">
    <source>
        <dbReference type="ARBA" id="ARBA00022741"/>
    </source>
</evidence>
<name>C1N4J8_MICPC</name>
<evidence type="ECO:0000256" key="11">
    <source>
        <dbReference type="SAM" id="MobiDB-lite"/>
    </source>
</evidence>
<keyword evidence="2" id="KW-0645">Protease</keyword>
<dbReference type="SUPFAM" id="SSF52540">
    <property type="entry name" value="P-loop containing nucleoside triphosphate hydrolases"/>
    <property type="match status" value="1"/>
</dbReference>
<feature type="region of interest" description="Disordered" evidence="11">
    <location>
        <begin position="1"/>
        <end position="30"/>
    </location>
</feature>
<keyword evidence="8" id="KW-1133">Transmembrane helix</keyword>
<keyword evidence="6 10" id="KW-0067">ATP-binding</keyword>
<dbReference type="InterPro" id="IPR003960">
    <property type="entry name" value="ATPase_AAA_CS"/>
</dbReference>
<organism evidence="14">
    <name type="scientific">Micromonas pusilla (strain CCMP1545)</name>
    <name type="common">Picoplanktonic green alga</name>
    <dbReference type="NCBI Taxonomy" id="564608"/>
    <lineage>
        <taxon>Eukaryota</taxon>
        <taxon>Viridiplantae</taxon>
        <taxon>Chlorophyta</taxon>
        <taxon>Mamiellophyceae</taxon>
        <taxon>Mamiellales</taxon>
        <taxon>Mamiellaceae</taxon>
        <taxon>Micromonas</taxon>
    </lineage>
</organism>
<dbReference type="OrthoDB" id="498030at2759"/>
<evidence type="ECO:0000313" key="13">
    <source>
        <dbReference type="EMBL" id="EEH52951.1"/>
    </source>
</evidence>
<evidence type="ECO:0000259" key="12">
    <source>
        <dbReference type="SMART" id="SM00382"/>
    </source>
</evidence>
<keyword evidence="9" id="KW-0472">Membrane</keyword>
<evidence type="ECO:0000256" key="1">
    <source>
        <dbReference type="ARBA" id="ARBA00004141"/>
    </source>
</evidence>
<accession>C1N4J8</accession>
<evidence type="ECO:0000256" key="10">
    <source>
        <dbReference type="RuleBase" id="RU003651"/>
    </source>
</evidence>
<evidence type="ECO:0000256" key="7">
    <source>
        <dbReference type="ARBA" id="ARBA00022946"/>
    </source>
</evidence>
<dbReference type="GO" id="GO:0004176">
    <property type="term" value="F:ATP-dependent peptidase activity"/>
    <property type="evidence" value="ECO:0007669"/>
    <property type="project" value="TreeGrafter"/>
</dbReference>
<keyword evidence="4 10" id="KW-0547">Nucleotide-binding</keyword>
<evidence type="ECO:0000256" key="5">
    <source>
        <dbReference type="ARBA" id="ARBA00022801"/>
    </source>
</evidence>
<keyword evidence="14" id="KW-1185">Reference proteome</keyword>
<dbReference type="eggNOG" id="KOG0731">
    <property type="taxonomic scope" value="Eukaryota"/>
</dbReference>
<dbReference type="Proteomes" id="UP000001876">
    <property type="component" value="Unassembled WGS sequence"/>
</dbReference>
<dbReference type="PROSITE" id="PS00674">
    <property type="entry name" value="AAA"/>
    <property type="match status" value="1"/>
</dbReference>
<gene>
    <name evidence="13" type="ORF">MICPUCDRAFT_29396</name>
</gene>
<dbReference type="PANTHER" id="PTHR23076:SF110">
    <property type="entry name" value="INACTIVE ATP-DEPENDENT ZINC METALLOPROTEASE FTSHI 3, CHLOROPLASTIC-RELATED"/>
    <property type="match status" value="1"/>
</dbReference>
<reference evidence="13 14" key="1">
    <citation type="journal article" date="2009" name="Science">
        <title>Green evolution and dynamic adaptations revealed by genomes of the marine picoeukaryotes Micromonas.</title>
        <authorList>
            <person name="Worden A.Z."/>
            <person name="Lee J.H."/>
            <person name="Mock T."/>
            <person name="Rouze P."/>
            <person name="Simmons M.P."/>
            <person name="Aerts A.L."/>
            <person name="Allen A.E."/>
            <person name="Cuvelier M.L."/>
            <person name="Derelle E."/>
            <person name="Everett M.V."/>
            <person name="Foulon E."/>
            <person name="Grimwood J."/>
            <person name="Gundlach H."/>
            <person name="Henrissat B."/>
            <person name="Napoli C."/>
            <person name="McDonald S.M."/>
            <person name="Parker M.S."/>
            <person name="Rombauts S."/>
            <person name="Salamov A."/>
            <person name="Von Dassow P."/>
            <person name="Badger J.H."/>
            <person name="Coutinho P.M."/>
            <person name="Demir E."/>
            <person name="Dubchak I."/>
            <person name="Gentemann C."/>
            <person name="Eikrem W."/>
            <person name="Gready J.E."/>
            <person name="John U."/>
            <person name="Lanier W."/>
            <person name="Lindquist E.A."/>
            <person name="Lucas S."/>
            <person name="Mayer K.F."/>
            <person name="Moreau H."/>
            <person name="Not F."/>
            <person name="Otillar R."/>
            <person name="Panaud O."/>
            <person name="Pangilinan J."/>
            <person name="Paulsen I."/>
            <person name="Piegu B."/>
            <person name="Poliakov A."/>
            <person name="Robbens S."/>
            <person name="Schmutz J."/>
            <person name="Toulza E."/>
            <person name="Wyss T."/>
            <person name="Zelensky A."/>
            <person name="Zhou K."/>
            <person name="Armbrust E.V."/>
            <person name="Bhattacharya D."/>
            <person name="Goodenough U.W."/>
            <person name="Van de Peer Y."/>
            <person name="Grigoriev I.V."/>
        </authorList>
    </citation>
    <scope>NUCLEOTIDE SEQUENCE [LARGE SCALE GENOMIC DNA]</scope>
    <source>
        <strain evidence="13 14">CCMP1545</strain>
    </source>
</reference>
<evidence type="ECO:0000256" key="9">
    <source>
        <dbReference type="ARBA" id="ARBA00023136"/>
    </source>
</evidence>
<dbReference type="GO" id="GO:0009535">
    <property type="term" value="C:chloroplast thylakoid membrane"/>
    <property type="evidence" value="ECO:0007669"/>
    <property type="project" value="TreeGrafter"/>
</dbReference>
<dbReference type="CDD" id="cd19501">
    <property type="entry name" value="RecA-like_FtsH"/>
    <property type="match status" value="1"/>
</dbReference>
<protein>
    <submittedName>
        <fullName evidence="13">Predicted protein</fullName>
    </submittedName>
</protein>
<evidence type="ECO:0000256" key="3">
    <source>
        <dbReference type="ARBA" id="ARBA00022692"/>
    </source>
</evidence>
<evidence type="ECO:0000256" key="8">
    <source>
        <dbReference type="ARBA" id="ARBA00022989"/>
    </source>
</evidence>
<dbReference type="GO" id="GO:0006508">
    <property type="term" value="P:proteolysis"/>
    <property type="evidence" value="ECO:0007669"/>
    <property type="project" value="UniProtKB-KW"/>
</dbReference>
<dbReference type="InterPro" id="IPR003593">
    <property type="entry name" value="AAA+_ATPase"/>
</dbReference>
<evidence type="ECO:0000256" key="6">
    <source>
        <dbReference type="ARBA" id="ARBA00022840"/>
    </source>
</evidence>